<protein>
    <recommendedName>
        <fullName evidence="3">DUF6534 domain-containing protein</fullName>
    </recommendedName>
</protein>
<dbReference type="Proteomes" id="UP000076532">
    <property type="component" value="Unassembled WGS sequence"/>
</dbReference>
<dbReference type="AlphaFoldDB" id="A0A166RGW5"/>
<sequence length="315" mass="34678">MAVSPIADPWGSIFLGAFISLVLLGIIVAQAFTYFQNYDRDPIWQKAFVGVLVAFDMASSGMVMSWMYNLLVNGWGDITYFEARSWYLAMDPISVGIIAFMVQLFFAWRLHVIAASRWLTLLIVVISFATLCGAIGSAIAVLIVRDFTNFGRAGVRGVTCVWLISTAVADVFICGALTYYLLRQKGTHAGAGHLVDRVTRLSIQNGLLTTLLALVTLICYLSSDLPLQIGPSFCLPKLYCNAVLSSLNARKSMTTPANTTVDMNTNAGVNSRPNFVNLHKPEASQGHTRQEVFIETHQTTDRDSRRDSSAYDEPK</sequence>
<feature type="transmembrane region" description="Helical" evidence="2">
    <location>
        <begin position="86"/>
        <end position="106"/>
    </location>
</feature>
<feature type="transmembrane region" description="Helical" evidence="2">
    <location>
        <begin position="12"/>
        <end position="35"/>
    </location>
</feature>
<reference evidence="4 5" key="1">
    <citation type="journal article" date="2016" name="Mol. Biol. Evol.">
        <title>Comparative Genomics of Early-Diverging Mushroom-Forming Fungi Provides Insights into the Origins of Lignocellulose Decay Capabilities.</title>
        <authorList>
            <person name="Nagy L.G."/>
            <person name="Riley R."/>
            <person name="Tritt A."/>
            <person name="Adam C."/>
            <person name="Daum C."/>
            <person name="Floudas D."/>
            <person name="Sun H."/>
            <person name="Yadav J.S."/>
            <person name="Pangilinan J."/>
            <person name="Larsson K.H."/>
            <person name="Matsuura K."/>
            <person name="Barry K."/>
            <person name="Labutti K."/>
            <person name="Kuo R."/>
            <person name="Ohm R.A."/>
            <person name="Bhattacharya S.S."/>
            <person name="Shirouzu T."/>
            <person name="Yoshinaga Y."/>
            <person name="Martin F.M."/>
            <person name="Grigoriev I.V."/>
            <person name="Hibbett D.S."/>
        </authorList>
    </citation>
    <scope>NUCLEOTIDE SEQUENCE [LARGE SCALE GENOMIC DNA]</scope>
    <source>
        <strain evidence="4 5">CBS 109695</strain>
    </source>
</reference>
<feature type="domain" description="DUF6534" evidence="3">
    <location>
        <begin position="166"/>
        <end position="252"/>
    </location>
</feature>
<proteinExistence type="predicted"/>
<evidence type="ECO:0000256" key="2">
    <source>
        <dbReference type="SAM" id="Phobius"/>
    </source>
</evidence>
<evidence type="ECO:0000259" key="3">
    <source>
        <dbReference type="Pfam" id="PF20152"/>
    </source>
</evidence>
<keyword evidence="2" id="KW-1133">Transmembrane helix</keyword>
<evidence type="ECO:0000256" key="1">
    <source>
        <dbReference type="SAM" id="MobiDB-lite"/>
    </source>
</evidence>
<keyword evidence="5" id="KW-1185">Reference proteome</keyword>
<keyword evidence="2" id="KW-0472">Membrane</keyword>
<organism evidence="4 5">
    <name type="scientific">Athelia psychrophila</name>
    <dbReference type="NCBI Taxonomy" id="1759441"/>
    <lineage>
        <taxon>Eukaryota</taxon>
        <taxon>Fungi</taxon>
        <taxon>Dikarya</taxon>
        <taxon>Basidiomycota</taxon>
        <taxon>Agaricomycotina</taxon>
        <taxon>Agaricomycetes</taxon>
        <taxon>Agaricomycetidae</taxon>
        <taxon>Atheliales</taxon>
        <taxon>Atheliaceae</taxon>
        <taxon>Athelia</taxon>
    </lineage>
</organism>
<dbReference type="STRING" id="436010.A0A166RGW5"/>
<name>A0A166RGW5_9AGAM</name>
<dbReference type="PANTHER" id="PTHR40465:SF1">
    <property type="entry name" value="DUF6534 DOMAIN-CONTAINING PROTEIN"/>
    <property type="match status" value="1"/>
</dbReference>
<evidence type="ECO:0000313" key="4">
    <source>
        <dbReference type="EMBL" id="KZP28258.1"/>
    </source>
</evidence>
<accession>A0A166RGW5</accession>
<feature type="transmembrane region" description="Helical" evidence="2">
    <location>
        <begin position="47"/>
        <end position="66"/>
    </location>
</feature>
<dbReference type="Pfam" id="PF20152">
    <property type="entry name" value="DUF6534"/>
    <property type="match status" value="1"/>
</dbReference>
<gene>
    <name evidence="4" type="ORF">FIBSPDRAFT_927675</name>
</gene>
<feature type="transmembrane region" description="Helical" evidence="2">
    <location>
        <begin position="203"/>
        <end position="223"/>
    </location>
</feature>
<feature type="transmembrane region" description="Helical" evidence="2">
    <location>
        <begin position="162"/>
        <end position="182"/>
    </location>
</feature>
<keyword evidence="2" id="KW-0812">Transmembrane</keyword>
<feature type="compositionally biased region" description="Basic and acidic residues" evidence="1">
    <location>
        <begin position="288"/>
        <end position="315"/>
    </location>
</feature>
<dbReference type="PANTHER" id="PTHR40465">
    <property type="entry name" value="CHROMOSOME 1, WHOLE GENOME SHOTGUN SEQUENCE"/>
    <property type="match status" value="1"/>
</dbReference>
<dbReference type="OrthoDB" id="3265526at2759"/>
<feature type="transmembrane region" description="Helical" evidence="2">
    <location>
        <begin position="118"/>
        <end position="142"/>
    </location>
</feature>
<feature type="region of interest" description="Disordered" evidence="1">
    <location>
        <begin position="282"/>
        <end position="315"/>
    </location>
</feature>
<dbReference type="EMBL" id="KV417504">
    <property type="protein sequence ID" value="KZP28258.1"/>
    <property type="molecule type" value="Genomic_DNA"/>
</dbReference>
<dbReference type="InterPro" id="IPR045339">
    <property type="entry name" value="DUF6534"/>
</dbReference>
<evidence type="ECO:0000313" key="5">
    <source>
        <dbReference type="Proteomes" id="UP000076532"/>
    </source>
</evidence>